<dbReference type="RefSeq" id="WP_160407496.1">
    <property type="nucleotide sequence ID" value="NZ_WSES01000002.1"/>
</dbReference>
<evidence type="ECO:0008006" key="5">
    <source>
        <dbReference type="Google" id="ProtNLM"/>
    </source>
</evidence>
<dbReference type="EMBL" id="WSES01000002">
    <property type="protein sequence ID" value="MVW59286.1"/>
    <property type="molecule type" value="Genomic_DNA"/>
</dbReference>
<dbReference type="GO" id="GO:0030435">
    <property type="term" value="P:sporulation resulting in formation of a cellular spore"/>
    <property type="evidence" value="ECO:0007669"/>
    <property type="project" value="UniProtKB-KW"/>
</dbReference>
<evidence type="ECO:0000313" key="4">
    <source>
        <dbReference type="Proteomes" id="UP000443353"/>
    </source>
</evidence>
<dbReference type="Proteomes" id="UP000443353">
    <property type="component" value="Unassembled WGS sequence"/>
</dbReference>
<evidence type="ECO:0000256" key="1">
    <source>
        <dbReference type="ARBA" id="ARBA00022679"/>
    </source>
</evidence>
<keyword evidence="1" id="KW-0808">Transferase</keyword>
<reference evidence="3 4" key="1">
    <citation type="submission" date="2019-12" db="EMBL/GenBank/DDBJ databases">
        <authorList>
            <person name="Li C."/>
            <person name="Zhao J."/>
        </authorList>
    </citation>
    <scope>NUCLEOTIDE SEQUENCE [LARGE SCALE GENOMIC DNA]</scope>
    <source>
        <strain evidence="3 4">NEAU-DD11</strain>
    </source>
</reference>
<sequence>MKLAAYQELAPQELAPPQPGGLAILGDDPVQHRQVLDKLDELGLRPYLAPFEHGCGFALSADAAHALVDDGDTLNLCRDLGLDTAANMVHLEREIVLALLAAPRLLRFASAAEFLAAVAIRRNIVVAARATQLAFGTAEADRPASHWTYDEDRGFTVLPGRPLIEALTLATQPGAGDGRMYAFSCYRATEYVMLLGIARELERTNPPLLAALQRQWETSAIQSGAFHDVFLVEYGSFDAPLPPRWYVPGDRVWFRNPDARSSDASGYEGSWVIYLGNGLFSNFWQRDRPYSLVAKCLEIYHWRHGTYVDAAGDLRMNEAIVAAHVAETAANPAALASVVARMSRLRDTRGVYADGGCIDVSREFSRPVCPGTTGIVLPG</sequence>
<protein>
    <recommendedName>
        <fullName evidence="5">Transglutaminase</fullName>
    </recommendedName>
</protein>
<organism evidence="3 4">
    <name type="scientific">Massilia cellulosiltytica</name>
    <dbReference type="NCBI Taxonomy" id="2683234"/>
    <lineage>
        <taxon>Bacteria</taxon>
        <taxon>Pseudomonadati</taxon>
        <taxon>Pseudomonadota</taxon>
        <taxon>Betaproteobacteria</taxon>
        <taxon>Burkholderiales</taxon>
        <taxon>Oxalobacteraceae</taxon>
        <taxon>Telluria group</taxon>
        <taxon>Massilia</taxon>
    </lineage>
</organism>
<keyword evidence="4" id="KW-1185">Reference proteome</keyword>
<name>A0A7X3FWF1_9BURK</name>
<dbReference type="Pfam" id="PF20085">
    <property type="entry name" value="TGL"/>
    <property type="match status" value="1"/>
</dbReference>
<comment type="caution">
    <text evidence="3">The sequence shown here is derived from an EMBL/GenBank/DDBJ whole genome shotgun (WGS) entry which is preliminary data.</text>
</comment>
<evidence type="ECO:0000313" key="3">
    <source>
        <dbReference type="EMBL" id="MVW59286.1"/>
    </source>
</evidence>
<keyword evidence="2" id="KW-0749">Sporulation</keyword>
<dbReference type="GO" id="GO:0003810">
    <property type="term" value="F:protein-glutamine gamma-glutamyltransferase activity"/>
    <property type="evidence" value="ECO:0007669"/>
    <property type="project" value="InterPro"/>
</dbReference>
<dbReference type="AlphaFoldDB" id="A0A7X3FWF1"/>
<evidence type="ECO:0000256" key="2">
    <source>
        <dbReference type="ARBA" id="ARBA00022969"/>
    </source>
</evidence>
<gene>
    <name evidence="3" type="ORF">GPY61_05025</name>
</gene>
<accession>A0A7X3FWF1</accession>
<proteinExistence type="predicted"/>
<dbReference type="InterPro" id="IPR020916">
    <property type="entry name" value="Gln_gamma-glutamylTfrase_bac"/>
</dbReference>